<dbReference type="InterPro" id="IPR004675">
    <property type="entry name" value="AhpD_core"/>
</dbReference>
<dbReference type="GO" id="GO:0051920">
    <property type="term" value="F:peroxiredoxin activity"/>
    <property type="evidence" value="ECO:0007669"/>
    <property type="project" value="InterPro"/>
</dbReference>
<feature type="domain" description="Carboxymuconolactone decarboxylase-like" evidence="1">
    <location>
        <begin position="250"/>
        <end position="330"/>
    </location>
</feature>
<dbReference type="Proteomes" id="UP000324324">
    <property type="component" value="Unassembled WGS sequence"/>
</dbReference>
<accession>A0A5M8AST4</accession>
<dbReference type="PANTHER" id="PTHR35446:SF2">
    <property type="entry name" value="CARBOXYMUCONOLACTONE DECARBOXYLASE-LIKE DOMAIN-CONTAINING PROTEIN"/>
    <property type="match status" value="1"/>
</dbReference>
<evidence type="ECO:0000313" key="3">
    <source>
        <dbReference type="Proteomes" id="UP000324324"/>
    </source>
</evidence>
<dbReference type="Pfam" id="PF02627">
    <property type="entry name" value="CMD"/>
    <property type="match status" value="1"/>
</dbReference>
<sequence length="388" mass="41290">MTASSTQANATAELDLIDRLAGLAAGSATHVLRHQRDKVAVATEGSYRTMFDPALPGLTLTERLAVALYASRLTPSAELAAHYLDRLQAAGADAETVAAVDGTRLEAVADARLRAMLTFTRKLIEKPVEGDRAALLSLPAAGLSTPEVVTLAQLIAFLSYQARLVAGLRALSGAAQGEALPSDVAPPAAATTRPGDTIRINGFTNEVLDWKAWLDVVPVDRATPEQIAVLEESHPKAKVSDYYLFLVHQPEILRQRSAAFNAIMYAPGGMARAERELASTVVSCINGCVYCASVHAQRFEQLAKRNDAIAQVFDNPRTAGTTAREQAIARFSVALTEHPDRIGAASLAALREAGLNDAEILDGIHAIAIFAWANRLMLNLGEPVVAQA</sequence>
<organism evidence="2 3">
    <name type="scientific">Cupriavidus cauae</name>
    <dbReference type="NCBI Taxonomy" id="2608999"/>
    <lineage>
        <taxon>Bacteria</taxon>
        <taxon>Pseudomonadati</taxon>
        <taxon>Pseudomonadota</taxon>
        <taxon>Betaproteobacteria</taxon>
        <taxon>Burkholderiales</taxon>
        <taxon>Burkholderiaceae</taxon>
        <taxon>Cupriavidus</taxon>
    </lineage>
</organism>
<dbReference type="Gene3D" id="1.20.1290.10">
    <property type="entry name" value="AhpD-like"/>
    <property type="match status" value="2"/>
</dbReference>
<dbReference type="PANTHER" id="PTHR35446">
    <property type="entry name" value="SI:CH211-175M2.5"/>
    <property type="match status" value="1"/>
</dbReference>
<dbReference type="InterPro" id="IPR029032">
    <property type="entry name" value="AhpD-like"/>
</dbReference>
<keyword evidence="2" id="KW-0575">Peroxidase</keyword>
<keyword evidence="2" id="KW-0560">Oxidoreductase</keyword>
<evidence type="ECO:0000259" key="1">
    <source>
        <dbReference type="Pfam" id="PF02627"/>
    </source>
</evidence>
<dbReference type="EMBL" id="VWRN01000030">
    <property type="protein sequence ID" value="KAA6125141.1"/>
    <property type="molecule type" value="Genomic_DNA"/>
</dbReference>
<reference evidence="2 3" key="1">
    <citation type="submission" date="2019-09" db="EMBL/GenBank/DDBJ databases">
        <title>Isolation of a novel species in the genus Cupriavidus from patients with sepsis using whole genome sequencing.</title>
        <authorList>
            <person name="Kweon O.J."/>
            <person name="Lee M.-K."/>
        </authorList>
    </citation>
    <scope>NUCLEOTIDE SEQUENCE [LARGE SCALE GENOMIC DNA]</scope>
    <source>
        <strain evidence="2 3">MKL-01</strain>
    </source>
</reference>
<proteinExistence type="predicted"/>
<keyword evidence="3" id="KW-1185">Reference proteome</keyword>
<gene>
    <name evidence="2" type="ORF">F1599_10055</name>
</gene>
<dbReference type="AlphaFoldDB" id="A0A5M8AST4"/>
<protein>
    <submittedName>
        <fullName evidence="2">Peroxidase-related enzyme</fullName>
    </submittedName>
</protein>
<comment type="caution">
    <text evidence="2">The sequence shown here is derived from an EMBL/GenBank/DDBJ whole genome shotgun (WGS) entry which is preliminary data.</text>
</comment>
<dbReference type="InterPro" id="IPR010195">
    <property type="entry name" value="Uncharacterised_peroxidase-rel"/>
</dbReference>
<evidence type="ECO:0000313" key="2">
    <source>
        <dbReference type="EMBL" id="KAA6125141.1"/>
    </source>
</evidence>
<dbReference type="NCBIfam" id="TIGR00778">
    <property type="entry name" value="ahpD_dom"/>
    <property type="match status" value="1"/>
</dbReference>
<dbReference type="InterPro" id="IPR003779">
    <property type="entry name" value="CMD-like"/>
</dbReference>
<dbReference type="RefSeq" id="WP_150082954.1">
    <property type="nucleotide sequence ID" value="NZ_VWRN01000030.1"/>
</dbReference>
<dbReference type="NCBIfam" id="TIGR01926">
    <property type="entry name" value="peroxid_rel"/>
    <property type="match status" value="1"/>
</dbReference>
<name>A0A5M8AST4_9BURK</name>
<dbReference type="SUPFAM" id="SSF69118">
    <property type="entry name" value="AhpD-like"/>
    <property type="match status" value="2"/>
</dbReference>